<dbReference type="PANTHER" id="PTHR14187:SF81">
    <property type="entry name" value="HSP70 FAMILY PROTEIN (AFU_ORTHOLOGUE AFUA_4G14040)"/>
    <property type="match status" value="1"/>
</dbReference>
<organism evidence="3 4">
    <name type="scientific">Penicillium salamii</name>
    <dbReference type="NCBI Taxonomy" id="1612424"/>
    <lineage>
        <taxon>Eukaryota</taxon>
        <taxon>Fungi</taxon>
        <taxon>Dikarya</taxon>
        <taxon>Ascomycota</taxon>
        <taxon>Pezizomycotina</taxon>
        <taxon>Eurotiomycetes</taxon>
        <taxon>Eurotiomycetidae</taxon>
        <taxon>Eurotiales</taxon>
        <taxon>Aspergillaceae</taxon>
        <taxon>Penicillium</taxon>
    </lineage>
</organism>
<dbReference type="InterPro" id="IPR043129">
    <property type="entry name" value="ATPase_NBD"/>
</dbReference>
<dbReference type="Gene3D" id="3.30.420.40">
    <property type="match status" value="2"/>
</dbReference>
<proteinExistence type="predicted"/>
<evidence type="ECO:0008006" key="5">
    <source>
        <dbReference type="Google" id="ProtNLM"/>
    </source>
</evidence>
<sequence>MVGPRMKSYTWTKLLLDRDSAMRNWSADVDIIEGNGVLKLPDFKHEAREVCADFLRGVYTYTMDYLKQRLGPPIMQVTPLEFWFTVPAIWSDKAKEETMRVATSAGFGSRTQDKISMITEPEAAAVATLSTLSDDDLGLKVKIGDGAIICDCGGGTVDIVTYKIKQLKPVIRFEELLPGTGDKCGSTYIDREFYKWMSKRFGKAFDNMSPDKKRPGSRFMKDFESHKRDFGSSSNLDQKLEIELVIPGAKDSDIYDEDNSLVLVTNRTMESFFRPIVDKIKRLLCDQLEQLKKSNASIQTILLVGGFGDSRYLNNSLREWCRSYGKIYLLCPPDPQASVVKGAALRGLKGLVPEKRIARVHYGVKVMLHFREQVDPQDTICYWEWDGLKYCNDRMNWLINKGDAITPEDCPKQELLLLHKAGDTLSFSEEIYTSTEDTAPEWYRSKPTRQIATINYTFSESDLALFPVKKSASNQDMRRLCISVQVNAIASKGLLEFRIIGPGGRDMGKATIDYE</sequence>
<dbReference type="GO" id="GO:0140662">
    <property type="term" value="F:ATP-dependent protein folding chaperone"/>
    <property type="evidence" value="ECO:0007669"/>
    <property type="project" value="InterPro"/>
</dbReference>
<gene>
    <name evidence="3" type="ORF">PSALAMII_LOCUS190</name>
</gene>
<evidence type="ECO:0000256" key="2">
    <source>
        <dbReference type="ARBA" id="ARBA00022840"/>
    </source>
</evidence>
<evidence type="ECO:0000313" key="4">
    <source>
        <dbReference type="Proteomes" id="UP001152646"/>
    </source>
</evidence>
<dbReference type="GO" id="GO:0005524">
    <property type="term" value="F:ATP binding"/>
    <property type="evidence" value="ECO:0007669"/>
    <property type="project" value="UniProtKB-KW"/>
</dbReference>
<keyword evidence="2" id="KW-0067">ATP-binding</keyword>
<dbReference type="AlphaFoldDB" id="A0A9W4I635"/>
<dbReference type="InterPro" id="IPR013126">
    <property type="entry name" value="Hsp_70_fam"/>
</dbReference>
<dbReference type="PANTHER" id="PTHR14187">
    <property type="entry name" value="ALPHA KINASE/ELONGATION FACTOR 2 KINASE"/>
    <property type="match status" value="1"/>
</dbReference>
<reference evidence="3" key="1">
    <citation type="submission" date="2021-07" db="EMBL/GenBank/DDBJ databases">
        <authorList>
            <person name="Branca A.L. A."/>
        </authorList>
    </citation>
    <scope>NUCLEOTIDE SEQUENCE</scope>
</reference>
<comment type="caution">
    <text evidence="3">The sequence shown here is derived from an EMBL/GenBank/DDBJ whole genome shotgun (WGS) entry which is preliminary data.</text>
</comment>
<dbReference type="Gene3D" id="3.90.640.10">
    <property type="entry name" value="Actin, Chain A, domain 4"/>
    <property type="match status" value="1"/>
</dbReference>
<dbReference type="SUPFAM" id="SSF53067">
    <property type="entry name" value="Actin-like ATPase domain"/>
    <property type="match status" value="2"/>
</dbReference>
<keyword evidence="1" id="KW-0547">Nucleotide-binding</keyword>
<evidence type="ECO:0000256" key="1">
    <source>
        <dbReference type="ARBA" id="ARBA00022741"/>
    </source>
</evidence>
<accession>A0A9W4I635</accession>
<dbReference type="EMBL" id="CAJVPA010000011">
    <property type="protein sequence ID" value="CAG8226032.1"/>
    <property type="molecule type" value="Genomic_DNA"/>
</dbReference>
<protein>
    <recommendedName>
        <fullName evidence="5">Actin-like ATPase domain-containing protein</fullName>
    </recommendedName>
</protein>
<dbReference type="Pfam" id="PF00012">
    <property type="entry name" value="HSP70"/>
    <property type="match status" value="1"/>
</dbReference>
<dbReference type="Proteomes" id="UP001152646">
    <property type="component" value="Unassembled WGS sequence"/>
</dbReference>
<dbReference type="CDD" id="cd10170">
    <property type="entry name" value="ASKHA_NBD_HSP70"/>
    <property type="match status" value="1"/>
</dbReference>
<name>A0A9W4I635_9EURO</name>
<dbReference type="OrthoDB" id="2963168at2759"/>
<evidence type="ECO:0000313" key="3">
    <source>
        <dbReference type="EMBL" id="CAG8226032.1"/>
    </source>
</evidence>